<gene>
    <name evidence="1" type="ORF">LOK49_LG02G01231</name>
</gene>
<organism evidence="1 2">
    <name type="scientific">Camellia lanceoleosa</name>
    <dbReference type="NCBI Taxonomy" id="1840588"/>
    <lineage>
        <taxon>Eukaryota</taxon>
        <taxon>Viridiplantae</taxon>
        <taxon>Streptophyta</taxon>
        <taxon>Embryophyta</taxon>
        <taxon>Tracheophyta</taxon>
        <taxon>Spermatophyta</taxon>
        <taxon>Magnoliopsida</taxon>
        <taxon>eudicotyledons</taxon>
        <taxon>Gunneridae</taxon>
        <taxon>Pentapetalae</taxon>
        <taxon>asterids</taxon>
        <taxon>Ericales</taxon>
        <taxon>Theaceae</taxon>
        <taxon>Camellia</taxon>
    </lineage>
</organism>
<sequence length="138" mass="15811">MGTIVTLCTIIEPVINVDTLSTYITAKDHLTFFIPSLIVWKRIEESQRVIVIPISHSLWQESTIDVKVEIASRAVVAKSRPVRETGIASKRIVLFVRWRAEKGERVVWMRLVVDLRWQSEALLVEIEFAIIRLGTTVN</sequence>
<proteinExistence type="predicted"/>
<evidence type="ECO:0000313" key="1">
    <source>
        <dbReference type="EMBL" id="KAI8025545.1"/>
    </source>
</evidence>
<reference evidence="1 2" key="1">
    <citation type="journal article" date="2022" name="Plant J.">
        <title>Chromosome-level genome of Camellia lanceoleosa provides a valuable resource for understanding genome evolution and self-incompatibility.</title>
        <authorList>
            <person name="Gong W."/>
            <person name="Xiao S."/>
            <person name="Wang L."/>
            <person name="Liao Z."/>
            <person name="Chang Y."/>
            <person name="Mo W."/>
            <person name="Hu G."/>
            <person name="Li W."/>
            <person name="Zhao G."/>
            <person name="Zhu H."/>
            <person name="Hu X."/>
            <person name="Ji K."/>
            <person name="Xiang X."/>
            <person name="Song Q."/>
            <person name="Yuan D."/>
            <person name="Jin S."/>
            <person name="Zhang L."/>
        </authorList>
    </citation>
    <scope>NUCLEOTIDE SEQUENCE [LARGE SCALE GENOMIC DNA]</scope>
    <source>
        <strain evidence="1">SQ_2022a</strain>
    </source>
</reference>
<dbReference type="Proteomes" id="UP001060215">
    <property type="component" value="Chromosome 3"/>
</dbReference>
<protein>
    <submittedName>
        <fullName evidence="1">Uncharacterized protein</fullName>
    </submittedName>
</protein>
<dbReference type="EMBL" id="CM045760">
    <property type="protein sequence ID" value="KAI8025545.1"/>
    <property type="molecule type" value="Genomic_DNA"/>
</dbReference>
<comment type="caution">
    <text evidence="1">The sequence shown here is derived from an EMBL/GenBank/DDBJ whole genome shotgun (WGS) entry which is preliminary data.</text>
</comment>
<evidence type="ECO:0000313" key="2">
    <source>
        <dbReference type="Proteomes" id="UP001060215"/>
    </source>
</evidence>
<name>A0ACC0IKX6_9ERIC</name>
<accession>A0ACC0IKX6</accession>
<keyword evidence="2" id="KW-1185">Reference proteome</keyword>